<gene>
    <name evidence="1" type="ORF">BP5796_10885</name>
</gene>
<organism evidence="1 2">
    <name type="scientific">Coleophoma crateriformis</name>
    <dbReference type="NCBI Taxonomy" id="565419"/>
    <lineage>
        <taxon>Eukaryota</taxon>
        <taxon>Fungi</taxon>
        <taxon>Dikarya</taxon>
        <taxon>Ascomycota</taxon>
        <taxon>Pezizomycotina</taxon>
        <taxon>Leotiomycetes</taxon>
        <taxon>Helotiales</taxon>
        <taxon>Dermateaceae</taxon>
        <taxon>Coleophoma</taxon>
    </lineage>
</organism>
<protein>
    <submittedName>
        <fullName evidence="1">Uncharacterized protein</fullName>
    </submittedName>
</protein>
<proteinExistence type="predicted"/>
<dbReference type="Proteomes" id="UP000256328">
    <property type="component" value="Unassembled WGS sequence"/>
</dbReference>
<keyword evidence="2" id="KW-1185">Reference proteome</keyword>
<dbReference type="AlphaFoldDB" id="A0A3D8QL87"/>
<name>A0A3D8QL87_9HELO</name>
<comment type="caution">
    <text evidence="1">The sequence shown here is derived from an EMBL/GenBank/DDBJ whole genome shotgun (WGS) entry which is preliminary data.</text>
</comment>
<sequence length="266" mass="28894">MPHTWGGGGYTVVDVVSTPDAEHYRDSCDVRDQVLLEIGWPSSTSAQPRVPTAVLSPLRAPSVAILIVIVIVNAETNAEAAADSLLSALRHRRMRKLINLLVPPTSFTGISLTILDMYASVAPVPRSQSFLPRTAASTTKQAPSMFDAGHHVLSFIPQLPPCASILLQYSTEVASASNITVPQARMPLRYWYSRLVGVTGEYSTRCLDHKPFRLVQAQQVSRSPRLELKLQSILGEYIQTVVPDDLPESSVTLKVAIIGLGGLEPC</sequence>
<accession>A0A3D8QL87</accession>
<evidence type="ECO:0000313" key="1">
    <source>
        <dbReference type="EMBL" id="RDW62583.1"/>
    </source>
</evidence>
<dbReference type="EMBL" id="PDLN01000017">
    <property type="protein sequence ID" value="RDW62583.1"/>
    <property type="molecule type" value="Genomic_DNA"/>
</dbReference>
<evidence type="ECO:0000313" key="2">
    <source>
        <dbReference type="Proteomes" id="UP000256328"/>
    </source>
</evidence>
<reference evidence="1 2" key="1">
    <citation type="journal article" date="2018" name="IMA Fungus">
        <title>IMA Genome-F 9: Draft genome sequence of Annulohypoxylon stygium, Aspergillus mulundensis, Berkeleyomyces basicola (syn. Thielaviopsis basicola), Ceratocystis smalleyi, two Cercospora beticola strains, Coleophoma cylindrospora, Fusarium fracticaudum, Phialophora cf. hyalina, and Morchella septimelata.</title>
        <authorList>
            <person name="Wingfield B.D."/>
            <person name="Bills G.F."/>
            <person name="Dong Y."/>
            <person name="Huang W."/>
            <person name="Nel W.J."/>
            <person name="Swalarsk-Parry B.S."/>
            <person name="Vaghefi N."/>
            <person name="Wilken P.M."/>
            <person name="An Z."/>
            <person name="de Beer Z.W."/>
            <person name="De Vos L."/>
            <person name="Chen L."/>
            <person name="Duong T.A."/>
            <person name="Gao Y."/>
            <person name="Hammerbacher A."/>
            <person name="Kikkert J.R."/>
            <person name="Li Y."/>
            <person name="Li H."/>
            <person name="Li K."/>
            <person name="Li Q."/>
            <person name="Liu X."/>
            <person name="Ma X."/>
            <person name="Naidoo K."/>
            <person name="Pethybridge S.J."/>
            <person name="Sun J."/>
            <person name="Steenkamp E.T."/>
            <person name="van der Nest M.A."/>
            <person name="van Wyk S."/>
            <person name="Wingfield M.J."/>
            <person name="Xiong C."/>
            <person name="Yue Q."/>
            <person name="Zhang X."/>
        </authorList>
    </citation>
    <scope>NUCLEOTIDE SEQUENCE [LARGE SCALE GENOMIC DNA]</scope>
    <source>
        <strain evidence="1 2">BP5796</strain>
    </source>
</reference>